<accession>A0A5B7GXZ9</accession>
<keyword evidence="3" id="KW-1185">Reference proteome</keyword>
<proteinExistence type="predicted"/>
<feature type="compositionally biased region" description="Low complexity" evidence="1">
    <location>
        <begin position="1"/>
        <end position="21"/>
    </location>
</feature>
<evidence type="ECO:0000313" key="3">
    <source>
        <dbReference type="Proteomes" id="UP000324222"/>
    </source>
</evidence>
<name>A0A5B7GXZ9_PORTR</name>
<gene>
    <name evidence="2" type="ORF">E2C01_056086</name>
</gene>
<dbReference type="AlphaFoldDB" id="A0A5B7GXZ9"/>
<comment type="caution">
    <text evidence="2">The sequence shown here is derived from an EMBL/GenBank/DDBJ whole genome shotgun (WGS) entry which is preliminary data.</text>
</comment>
<sequence>MTTMTQHFTTTTTTTTTTNTRPDTDKGLTPPDLESFLRVGITAETLALNRVHSELASRVQPAQRISQEWQAVRPPPLLQPRQSPLS</sequence>
<dbReference type="Proteomes" id="UP000324222">
    <property type="component" value="Unassembled WGS sequence"/>
</dbReference>
<organism evidence="2 3">
    <name type="scientific">Portunus trituberculatus</name>
    <name type="common">Swimming crab</name>
    <name type="synonym">Neptunus trituberculatus</name>
    <dbReference type="NCBI Taxonomy" id="210409"/>
    <lineage>
        <taxon>Eukaryota</taxon>
        <taxon>Metazoa</taxon>
        <taxon>Ecdysozoa</taxon>
        <taxon>Arthropoda</taxon>
        <taxon>Crustacea</taxon>
        <taxon>Multicrustacea</taxon>
        <taxon>Malacostraca</taxon>
        <taxon>Eumalacostraca</taxon>
        <taxon>Eucarida</taxon>
        <taxon>Decapoda</taxon>
        <taxon>Pleocyemata</taxon>
        <taxon>Brachyura</taxon>
        <taxon>Eubrachyura</taxon>
        <taxon>Portunoidea</taxon>
        <taxon>Portunidae</taxon>
        <taxon>Portuninae</taxon>
        <taxon>Portunus</taxon>
    </lineage>
</organism>
<feature type="region of interest" description="Disordered" evidence="1">
    <location>
        <begin position="1"/>
        <end position="31"/>
    </location>
</feature>
<reference evidence="2 3" key="1">
    <citation type="submission" date="2019-05" db="EMBL/GenBank/DDBJ databases">
        <title>Another draft genome of Portunus trituberculatus and its Hox gene families provides insights of decapod evolution.</title>
        <authorList>
            <person name="Jeong J.-H."/>
            <person name="Song I."/>
            <person name="Kim S."/>
            <person name="Choi T."/>
            <person name="Kim D."/>
            <person name="Ryu S."/>
            <person name="Kim W."/>
        </authorList>
    </citation>
    <scope>NUCLEOTIDE SEQUENCE [LARGE SCALE GENOMIC DNA]</scope>
    <source>
        <tissue evidence="2">Muscle</tissue>
    </source>
</reference>
<dbReference type="EMBL" id="VSRR010019206">
    <property type="protein sequence ID" value="MPC62007.1"/>
    <property type="molecule type" value="Genomic_DNA"/>
</dbReference>
<protein>
    <submittedName>
        <fullName evidence="2">Uncharacterized protein</fullName>
    </submittedName>
</protein>
<evidence type="ECO:0000256" key="1">
    <source>
        <dbReference type="SAM" id="MobiDB-lite"/>
    </source>
</evidence>
<feature type="region of interest" description="Disordered" evidence="1">
    <location>
        <begin position="62"/>
        <end position="86"/>
    </location>
</feature>
<evidence type="ECO:0000313" key="2">
    <source>
        <dbReference type="EMBL" id="MPC62007.1"/>
    </source>
</evidence>